<gene>
    <name evidence="1" type="ORF">ENUP19_0304G0004</name>
</gene>
<keyword evidence="2" id="KW-1185">Reference proteome</keyword>
<accession>A0ABQ0DV38</accession>
<proteinExistence type="predicted"/>
<name>A0ABQ0DV38_9EUKA</name>
<evidence type="ECO:0000313" key="1">
    <source>
        <dbReference type="EMBL" id="GAB1226716.1"/>
    </source>
</evidence>
<dbReference type="Proteomes" id="UP001628156">
    <property type="component" value="Unassembled WGS sequence"/>
</dbReference>
<comment type="caution">
    <text evidence="1">The sequence shown here is derived from an EMBL/GenBank/DDBJ whole genome shotgun (WGS) entry which is preliminary data.</text>
</comment>
<organism evidence="1 2">
    <name type="scientific">Entamoeba nuttalli</name>
    <dbReference type="NCBI Taxonomy" id="412467"/>
    <lineage>
        <taxon>Eukaryota</taxon>
        <taxon>Amoebozoa</taxon>
        <taxon>Evosea</taxon>
        <taxon>Archamoebae</taxon>
        <taxon>Mastigamoebida</taxon>
        <taxon>Entamoebidae</taxon>
        <taxon>Entamoeba</taxon>
    </lineage>
</organism>
<evidence type="ECO:0000313" key="2">
    <source>
        <dbReference type="Proteomes" id="UP001628156"/>
    </source>
</evidence>
<sequence>MIDKTQNRRYLNQKLRNQKVFLIKTYKGEYTKMNEFNKRRSNYKKVQDQKIKNRCDRFYAIYYQSSSPILVDLSLFSSFKEVNKGANQPTVKPKQLVSFMLPKAFSS</sequence>
<protein>
    <submittedName>
        <fullName evidence="1">Uncharacterized protein</fullName>
    </submittedName>
</protein>
<dbReference type="EMBL" id="BAAFRS010000304">
    <property type="protein sequence ID" value="GAB1226716.1"/>
    <property type="molecule type" value="Genomic_DNA"/>
</dbReference>
<reference evidence="1 2" key="1">
    <citation type="journal article" date="2019" name="PLoS Negl. Trop. Dis.">
        <title>Whole genome sequencing of Entamoeba nuttalli reveals mammalian host-related molecular signatures and a novel octapeptide-repeat surface protein.</title>
        <authorList>
            <person name="Tanaka M."/>
            <person name="Makiuchi T."/>
            <person name="Komiyama T."/>
            <person name="Shiina T."/>
            <person name="Osaki K."/>
            <person name="Tachibana H."/>
        </authorList>
    </citation>
    <scope>NUCLEOTIDE SEQUENCE [LARGE SCALE GENOMIC DNA]</scope>
    <source>
        <strain evidence="1 2">P19-061405</strain>
    </source>
</reference>